<gene>
    <name evidence="2" type="ORF">TRIUR3_32851</name>
</gene>
<protein>
    <submittedName>
        <fullName evidence="2">Uncharacterized protein</fullName>
    </submittedName>
</protein>
<dbReference type="AlphaFoldDB" id="M7YKF3"/>
<evidence type="ECO:0000313" key="2">
    <source>
        <dbReference type="EMBL" id="EMS47757.1"/>
    </source>
</evidence>
<accession>M7YKF3</accession>
<proteinExistence type="predicted"/>
<evidence type="ECO:0000256" key="1">
    <source>
        <dbReference type="SAM" id="MobiDB-lite"/>
    </source>
</evidence>
<reference evidence="2" key="1">
    <citation type="journal article" date="2013" name="Nature">
        <title>Draft genome of the wheat A-genome progenitor Triticum urartu.</title>
        <authorList>
            <person name="Ling H.Q."/>
            <person name="Zhao S."/>
            <person name="Liu D."/>
            <person name="Wang J."/>
            <person name="Sun H."/>
            <person name="Zhang C."/>
            <person name="Fan H."/>
            <person name="Li D."/>
            <person name="Dong L."/>
            <person name="Tao Y."/>
            <person name="Gao C."/>
            <person name="Wu H."/>
            <person name="Li Y."/>
            <person name="Cui Y."/>
            <person name="Guo X."/>
            <person name="Zheng S."/>
            <person name="Wang B."/>
            <person name="Yu K."/>
            <person name="Liang Q."/>
            <person name="Yang W."/>
            <person name="Lou X."/>
            <person name="Chen J."/>
            <person name="Feng M."/>
            <person name="Jian J."/>
            <person name="Zhang X."/>
            <person name="Luo G."/>
            <person name="Jiang Y."/>
            <person name="Liu J."/>
            <person name="Wang Z."/>
            <person name="Sha Y."/>
            <person name="Zhang B."/>
            <person name="Wu H."/>
            <person name="Tang D."/>
            <person name="Shen Q."/>
            <person name="Xue P."/>
            <person name="Zou S."/>
            <person name="Wang X."/>
            <person name="Liu X."/>
            <person name="Wang F."/>
            <person name="Yang Y."/>
            <person name="An X."/>
            <person name="Dong Z."/>
            <person name="Zhang K."/>
            <person name="Zhang X."/>
            <person name="Luo M.C."/>
            <person name="Dvorak J."/>
            <person name="Tong Y."/>
            <person name="Wang J."/>
            <person name="Yang H."/>
            <person name="Li Z."/>
            <person name="Wang D."/>
            <person name="Zhang A."/>
            <person name="Wang J."/>
        </authorList>
    </citation>
    <scope>NUCLEOTIDE SEQUENCE</scope>
</reference>
<organism evidence="2">
    <name type="scientific">Triticum urartu</name>
    <name type="common">Red wild einkorn</name>
    <name type="synonym">Crithodium urartu</name>
    <dbReference type="NCBI Taxonomy" id="4572"/>
    <lineage>
        <taxon>Eukaryota</taxon>
        <taxon>Viridiplantae</taxon>
        <taxon>Streptophyta</taxon>
        <taxon>Embryophyta</taxon>
        <taxon>Tracheophyta</taxon>
        <taxon>Spermatophyta</taxon>
        <taxon>Magnoliopsida</taxon>
        <taxon>Liliopsida</taxon>
        <taxon>Poales</taxon>
        <taxon>Poaceae</taxon>
        <taxon>BOP clade</taxon>
        <taxon>Pooideae</taxon>
        <taxon>Triticodae</taxon>
        <taxon>Triticeae</taxon>
        <taxon>Triticinae</taxon>
        <taxon>Triticum</taxon>
    </lineage>
</organism>
<feature type="compositionally biased region" description="Low complexity" evidence="1">
    <location>
        <begin position="62"/>
        <end position="76"/>
    </location>
</feature>
<sequence>MPLLVMAAGHGGLRAGPSVFVEPLYHGQVPRLSLLHRAKSLRRAPVVVHAKSNGHRIGNMPSTRSSKSPSSSFGVSENAKYPFMSARPASRTPNDQRLVDHVQLAD</sequence>
<dbReference type="EMBL" id="KD256203">
    <property type="protein sequence ID" value="EMS47757.1"/>
    <property type="molecule type" value="Genomic_DNA"/>
</dbReference>
<name>M7YKF3_TRIUA</name>
<feature type="region of interest" description="Disordered" evidence="1">
    <location>
        <begin position="47"/>
        <end position="106"/>
    </location>
</feature>